<dbReference type="Proteomes" id="UP000826462">
    <property type="component" value="Chromosome 2"/>
</dbReference>
<sequence length="117" mass="13095">MWLIDCVRKGTRFIARRVGNVHFAEAERLHATVNPQSPGTLSQPIVLSAPIATLAAGKSYINNRQDTAMPQSLPSHPQLSERLRPYRLVELDGTHESMLSRRDAPCRCHPDRKSGLK</sequence>
<feature type="region of interest" description="Disordered" evidence="1">
    <location>
        <begin position="98"/>
        <end position="117"/>
    </location>
</feature>
<proteinExistence type="predicted"/>
<organism evidence="2 3">
    <name type="scientific">Paraburkholderia edwinii</name>
    <dbReference type="NCBI Taxonomy" id="2861782"/>
    <lineage>
        <taxon>Bacteria</taxon>
        <taxon>Pseudomonadati</taxon>
        <taxon>Pseudomonadota</taxon>
        <taxon>Betaproteobacteria</taxon>
        <taxon>Burkholderiales</taxon>
        <taxon>Burkholderiaceae</taxon>
        <taxon>Paraburkholderia</taxon>
    </lineage>
</organism>
<name>A0ABX8UXD8_9BURK</name>
<evidence type="ECO:0000313" key="3">
    <source>
        <dbReference type="Proteomes" id="UP000826462"/>
    </source>
</evidence>
<gene>
    <name evidence="2" type="ORF">KZJ38_25140</name>
</gene>
<reference evidence="2 3" key="1">
    <citation type="submission" date="2021-07" db="EMBL/GenBank/DDBJ databases">
        <title>Paraburkholderia edwinii protects Aspergillus sp. from phenazines by acting as a toxin sponge.</title>
        <authorList>
            <person name="Dahlstrom K.M."/>
            <person name="Newman D.K."/>
        </authorList>
    </citation>
    <scope>NUCLEOTIDE SEQUENCE [LARGE SCALE GENOMIC DNA]</scope>
    <source>
        <strain evidence="2 3">Pe01</strain>
    </source>
</reference>
<dbReference type="EMBL" id="CP080096">
    <property type="protein sequence ID" value="QYD72967.1"/>
    <property type="molecule type" value="Genomic_DNA"/>
</dbReference>
<dbReference type="RefSeq" id="WP_219802466.1">
    <property type="nucleotide sequence ID" value="NZ_CP080096.1"/>
</dbReference>
<evidence type="ECO:0000256" key="1">
    <source>
        <dbReference type="SAM" id="MobiDB-lite"/>
    </source>
</evidence>
<accession>A0ABX8UXD8</accession>
<protein>
    <submittedName>
        <fullName evidence="2">Uncharacterized protein</fullName>
    </submittedName>
</protein>
<keyword evidence="3" id="KW-1185">Reference proteome</keyword>
<evidence type="ECO:0000313" key="2">
    <source>
        <dbReference type="EMBL" id="QYD72967.1"/>
    </source>
</evidence>